<dbReference type="RefSeq" id="WP_084197880.1">
    <property type="nucleotide sequence ID" value="NZ_BMYL01000004.1"/>
</dbReference>
<dbReference type="InterPro" id="IPR010865">
    <property type="entry name" value="DUF1499"/>
</dbReference>
<evidence type="ECO:0000313" key="2">
    <source>
        <dbReference type="Proteomes" id="UP000235162"/>
    </source>
</evidence>
<gene>
    <name evidence="1" type="ORF">C0029_15930</name>
</gene>
<sequence>MGNIYLTLALTALLLTGCTSPPEKPPPGTSLPPCGPLPNCVNTESSAGDQAIEPLQASFTQWQALKAWLASQQNWTITADDGDLVQAVATTPVMRYRDDVLLRYDAARNVVHVRSSSRLGIGDMGANYARVEQLRKQLASTPSQP</sequence>
<dbReference type="PANTHER" id="PTHR34801">
    <property type="entry name" value="EXPRESSED PROTEIN"/>
    <property type="match status" value="1"/>
</dbReference>
<comment type="caution">
    <text evidence="1">The sequence shown here is derived from an EMBL/GenBank/DDBJ whole genome shotgun (WGS) entry which is preliminary data.</text>
</comment>
<dbReference type="AlphaFoldDB" id="A0AAP8SM47"/>
<evidence type="ECO:0000313" key="1">
    <source>
        <dbReference type="EMBL" id="PLW85021.1"/>
    </source>
</evidence>
<name>A0AAP8SM47_9GAMM</name>
<dbReference type="PANTHER" id="PTHR34801:SF6">
    <property type="entry name" value="SLL1620 PROTEIN"/>
    <property type="match status" value="1"/>
</dbReference>
<accession>A0AAP8SM47</accession>
<protein>
    <submittedName>
        <fullName evidence="1">DUF1499 domain-containing protein</fullName>
    </submittedName>
</protein>
<proteinExistence type="predicted"/>
<reference evidence="1 2" key="1">
    <citation type="submission" date="2018-01" db="EMBL/GenBank/DDBJ databases">
        <title>The draft genome sequence of Halioglobus japonicus S1-36.</title>
        <authorList>
            <person name="Du Z.-J."/>
            <person name="Shi M.-J."/>
        </authorList>
    </citation>
    <scope>NUCLEOTIDE SEQUENCE [LARGE SCALE GENOMIC DNA]</scope>
    <source>
        <strain evidence="1 2">S1-36</strain>
    </source>
</reference>
<organism evidence="1 2">
    <name type="scientific">Halioglobus japonicus</name>
    <dbReference type="NCBI Taxonomy" id="930805"/>
    <lineage>
        <taxon>Bacteria</taxon>
        <taxon>Pseudomonadati</taxon>
        <taxon>Pseudomonadota</taxon>
        <taxon>Gammaproteobacteria</taxon>
        <taxon>Cellvibrionales</taxon>
        <taxon>Halieaceae</taxon>
        <taxon>Halioglobus</taxon>
    </lineage>
</organism>
<keyword evidence="2" id="KW-1185">Reference proteome</keyword>
<dbReference type="KEGG" id="hja:BST95_01665"/>
<dbReference type="Pfam" id="PF07386">
    <property type="entry name" value="DUF1499"/>
    <property type="match status" value="1"/>
</dbReference>
<dbReference type="Proteomes" id="UP000235162">
    <property type="component" value="Unassembled WGS sequence"/>
</dbReference>
<dbReference type="EMBL" id="PKUR01000004">
    <property type="protein sequence ID" value="PLW85021.1"/>
    <property type="molecule type" value="Genomic_DNA"/>
</dbReference>